<evidence type="ECO:0000256" key="5">
    <source>
        <dbReference type="ARBA" id="ARBA00022519"/>
    </source>
</evidence>
<dbReference type="PROSITE" id="PS52015">
    <property type="entry name" value="TONB_CTD"/>
    <property type="match status" value="1"/>
</dbReference>
<evidence type="ECO:0000313" key="12">
    <source>
        <dbReference type="EMBL" id="MFC5271961.1"/>
    </source>
</evidence>
<evidence type="ECO:0000256" key="2">
    <source>
        <dbReference type="ARBA" id="ARBA00006555"/>
    </source>
</evidence>
<accession>A0ABW0EED5</accession>
<keyword evidence="10" id="KW-0732">Signal</keyword>
<evidence type="ECO:0000256" key="8">
    <source>
        <dbReference type="ARBA" id="ARBA00022989"/>
    </source>
</evidence>
<keyword evidence="4" id="KW-1003">Cell membrane</keyword>
<keyword evidence="13" id="KW-1185">Reference proteome</keyword>
<evidence type="ECO:0000256" key="9">
    <source>
        <dbReference type="ARBA" id="ARBA00023136"/>
    </source>
</evidence>
<dbReference type="Gene3D" id="3.30.1150.10">
    <property type="match status" value="1"/>
</dbReference>
<keyword evidence="5" id="KW-0997">Cell inner membrane</keyword>
<evidence type="ECO:0000259" key="11">
    <source>
        <dbReference type="PROSITE" id="PS52015"/>
    </source>
</evidence>
<proteinExistence type="inferred from homology"/>
<evidence type="ECO:0000313" key="13">
    <source>
        <dbReference type="Proteomes" id="UP001596161"/>
    </source>
</evidence>
<comment type="subcellular location">
    <subcellularLocation>
        <location evidence="1">Cell inner membrane</location>
        <topology evidence="1">Single-pass membrane protein</topology>
        <orientation evidence="1">Periplasmic side</orientation>
    </subcellularLocation>
</comment>
<name>A0ABW0EED5_9BACT</name>
<dbReference type="Proteomes" id="UP001596161">
    <property type="component" value="Unassembled WGS sequence"/>
</dbReference>
<evidence type="ECO:0000256" key="7">
    <source>
        <dbReference type="ARBA" id="ARBA00022927"/>
    </source>
</evidence>
<dbReference type="InterPro" id="IPR006260">
    <property type="entry name" value="TonB/TolA_C"/>
</dbReference>
<dbReference type="SUPFAM" id="SSF82185">
    <property type="entry name" value="Histone H3 K4-specific methyltransferase SET7/9 N-terminal domain"/>
    <property type="match status" value="1"/>
</dbReference>
<feature type="signal peptide" evidence="10">
    <location>
        <begin position="1"/>
        <end position="18"/>
    </location>
</feature>
<organism evidence="12 13">
    <name type="scientific">Adhaeribacter terreus</name>
    <dbReference type="NCBI Taxonomy" id="529703"/>
    <lineage>
        <taxon>Bacteria</taxon>
        <taxon>Pseudomonadati</taxon>
        <taxon>Bacteroidota</taxon>
        <taxon>Cytophagia</taxon>
        <taxon>Cytophagales</taxon>
        <taxon>Hymenobacteraceae</taxon>
        <taxon>Adhaeribacter</taxon>
    </lineage>
</organism>
<evidence type="ECO:0000256" key="4">
    <source>
        <dbReference type="ARBA" id="ARBA00022475"/>
    </source>
</evidence>
<dbReference type="InterPro" id="IPR051045">
    <property type="entry name" value="TonB-dependent_transducer"/>
</dbReference>
<sequence>MRFLFFVLCCALVLNAKAQELKKVVDYNSQQRIREEFYVLKANEKIKHGEYKQITTAYKTVVEKGFYKNNLKDSTWTYYFPGTEHILAQGNYLNDQKSGIWHECAFADNTIFLSEKGLYKNGERAGSWQFFNAEGEVIKVYDYSLNKIYYEKPLPDSLEFDVFVNNTWEKRKLDSAPSLIPDKFGNELISKAFINNISYPMDAARAGAEGTVVIAFSVNEEGNATDFYVKTKLYPSLDAEALRVTKLMPRKFQPGILNGRAVTTRIILPIKFSIQ</sequence>
<dbReference type="EMBL" id="JBHSKT010000010">
    <property type="protein sequence ID" value="MFC5271961.1"/>
    <property type="molecule type" value="Genomic_DNA"/>
</dbReference>
<keyword evidence="7" id="KW-0653">Protein transport</keyword>
<dbReference type="Pfam" id="PF03544">
    <property type="entry name" value="TonB_C"/>
    <property type="match status" value="1"/>
</dbReference>
<feature type="chain" id="PRO_5045456775" evidence="10">
    <location>
        <begin position="19"/>
        <end position="275"/>
    </location>
</feature>
<evidence type="ECO:0000256" key="3">
    <source>
        <dbReference type="ARBA" id="ARBA00022448"/>
    </source>
</evidence>
<evidence type="ECO:0000256" key="1">
    <source>
        <dbReference type="ARBA" id="ARBA00004383"/>
    </source>
</evidence>
<evidence type="ECO:0000256" key="6">
    <source>
        <dbReference type="ARBA" id="ARBA00022692"/>
    </source>
</evidence>
<dbReference type="RefSeq" id="WP_378018318.1">
    <property type="nucleotide sequence ID" value="NZ_JBHSKT010000010.1"/>
</dbReference>
<gene>
    <name evidence="12" type="ORF">ACFPIB_15190</name>
</gene>
<dbReference type="PANTHER" id="PTHR33446">
    <property type="entry name" value="PROTEIN TONB-RELATED"/>
    <property type="match status" value="1"/>
</dbReference>
<dbReference type="SUPFAM" id="SSF74653">
    <property type="entry name" value="TolA/TonB C-terminal domain"/>
    <property type="match status" value="1"/>
</dbReference>
<feature type="domain" description="TonB C-terminal" evidence="11">
    <location>
        <begin position="184"/>
        <end position="275"/>
    </location>
</feature>
<dbReference type="Gene3D" id="3.90.930.1">
    <property type="match status" value="1"/>
</dbReference>
<protein>
    <submittedName>
        <fullName evidence="12">TonB family protein</fullName>
    </submittedName>
</protein>
<keyword evidence="9" id="KW-0472">Membrane</keyword>
<comment type="similarity">
    <text evidence="2">Belongs to the TonB family.</text>
</comment>
<dbReference type="PANTHER" id="PTHR33446:SF2">
    <property type="entry name" value="PROTEIN TONB"/>
    <property type="match status" value="1"/>
</dbReference>
<keyword evidence="3" id="KW-0813">Transport</keyword>
<comment type="caution">
    <text evidence="12">The sequence shown here is derived from an EMBL/GenBank/DDBJ whole genome shotgun (WGS) entry which is preliminary data.</text>
</comment>
<dbReference type="NCBIfam" id="TIGR01352">
    <property type="entry name" value="tonB_Cterm"/>
    <property type="match status" value="1"/>
</dbReference>
<evidence type="ECO:0000256" key="10">
    <source>
        <dbReference type="SAM" id="SignalP"/>
    </source>
</evidence>
<keyword evidence="8" id="KW-1133">Transmembrane helix</keyword>
<dbReference type="InterPro" id="IPR037682">
    <property type="entry name" value="TonB_C"/>
</dbReference>
<reference evidence="13" key="1">
    <citation type="journal article" date="2019" name="Int. J. Syst. Evol. Microbiol.">
        <title>The Global Catalogue of Microorganisms (GCM) 10K type strain sequencing project: providing services to taxonomists for standard genome sequencing and annotation.</title>
        <authorList>
            <consortium name="The Broad Institute Genomics Platform"/>
            <consortium name="The Broad Institute Genome Sequencing Center for Infectious Disease"/>
            <person name="Wu L."/>
            <person name="Ma J."/>
        </authorList>
    </citation>
    <scope>NUCLEOTIDE SEQUENCE [LARGE SCALE GENOMIC DNA]</scope>
    <source>
        <strain evidence="13">KACC 12602</strain>
    </source>
</reference>
<keyword evidence="6" id="KW-0812">Transmembrane</keyword>